<feature type="region of interest" description="Disordered" evidence="1">
    <location>
        <begin position="792"/>
        <end position="860"/>
    </location>
</feature>
<evidence type="ECO:0008006" key="4">
    <source>
        <dbReference type="Google" id="ProtNLM"/>
    </source>
</evidence>
<dbReference type="EMBL" id="JAPWTK010000144">
    <property type="protein sequence ID" value="KAJ8948089.1"/>
    <property type="molecule type" value="Genomic_DNA"/>
</dbReference>
<evidence type="ECO:0000256" key="1">
    <source>
        <dbReference type="SAM" id="MobiDB-lite"/>
    </source>
</evidence>
<proteinExistence type="predicted"/>
<feature type="compositionally biased region" description="Polar residues" evidence="1">
    <location>
        <begin position="836"/>
        <end position="846"/>
    </location>
</feature>
<feature type="compositionally biased region" description="Basic and acidic residues" evidence="1">
    <location>
        <begin position="847"/>
        <end position="860"/>
    </location>
</feature>
<sequence length="879" mass="100875">MASYEKEQERLQKLMEECLQSNEEELPVDYCDEGEEDAVELEVHETDSEQDISDNEEDVLQESVGLFFIGKDQTTKWGKHCPIKNMRTRVENLVTHLPGPKGIVKTLRNPLAIWQYYFPGNVLQIIRELILRIAHWCHCHIYRGHGLFESWEIAAGYLLVSLVPSSPFRQGFRATHRLNREPQLSTEAQAVLHQIYTALLRLLSAAKHYTDMQQHGTMKLTTYFALLMYCCISRTEKLMFGQYFIQLWHLFHPKLSEPSIPAYHNKQALLAFWNHVCTDCPENVQLMLQNAHVTKNIAFNYILADHDDQEIVMYNRAMLPAYYGLLRMMCQQSRVFTRNLSLHQNLQWAFKNITPHPTQYPQAVEELFKLMQLMVMKHPDATESEQRDIYTFRKTTLMTYLQCLDGRTSWGTLISAFKILLESNDDKLYVVYNGGLQIVFESFQNLHVMLHEATACHVCGDMLDMLTIMQDLMQCIRMYRDNKDARGILLTTKDWLEVLRKLATLLNTYNPPEMRSLCIDVLKEFIVIMTPEAMQILVPLLSHCHSAFQDSQDAVPLGPYFPRRGHSLPVVASKGIARPLRPMVQMTVPHNQLECSRGVDPEYDLALDKFYTPYHDFIDMMFRLAVNNDSVPEVLINLSAVVGFEAVPLHSTYFPKLWLDILKAQHIDRKYISMLTSCNYFVDYVDAVLLDERSALTVDIIYEFLTAFFPKVSAHVLSEQTLTMIDNTVVSLSEQVASFDIVKIAKRLAGDLRALILVYSSPEAAPPPLLQNTLKQLQNKVKQEIGKIDVKKDNTEEKRVAKKDSKSVESPSSSKNSEASGETTNKVTAKCDSDSEAQSTSCSDESVSQRKEKRNGPLEDLKLLERTVNELMEIVNKEA</sequence>
<name>A0AAV8YB79_9CUCU</name>
<reference evidence="2" key="1">
    <citation type="journal article" date="2023" name="Insect Mol. Biol.">
        <title>Genome sequencing provides insights into the evolution of gene families encoding plant cell wall-degrading enzymes in longhorned beetles.</title>
        <authorList>
            <person name="Shin N.R."/>
            <person name="Okamura Y."/>
            <person name="Kirsch R."/>
            <person name="Pauchet Y."/>
        </authorList>
    </citation>
    <scope>NUCLEOTIDE SEQUENCE</scope>
    <source>
        <strain evidence="2">AMC_N1</strain>
    </source>
</reference>
<dbReference type="SUPFAM" id="SSF48371">
    <property type="entry name" value="ARM repeat"/>
    <property type="match status" value="1"/>
</dbReference>
<accession>A0AAV8YB79</accession>
<feature type="compositionally biased region" description="Low complexity" evidence="1">
    <location>
        <begin position="808"/>
        <end position="822"/>
    </location>
</feature>
<dbReference type="Proteomes" id="UP001162162">
    <property type="component" value="Unassembled WGS sequence"/>
</dbReference>
<protein>
    <recommendedName>
        <fullName evidence="4">Ubiquitin carboxyl-terminal hydrolase 34</fullName>
    </recommendedName>
</protein>
<gene>
    <name evidence="2" type="ORF">NQ318_008440</name>
</gene>
<keyword evidence="3" id="KW-1185">Reference proteome</keyword>
<comment type="caution">
    <text evidence="2">The sequence shown here is derived from an EMBL/GenBank/DDBJ whole genome shotgun (WGS) entry which is preliminary data.</text>
</comment>
<organism evidence="2 3">
    <name type="scientific">Aromia moschata</name>
    <dbReference type="NCBI Taxonomy" id="1265417"/>
    <lineage>
        <taxon>Eukaryota</taxon>
        <taxon>Metazoa</taxon>
        <taxon>Ecdysozoa</taxon>
        <taxon>Arthropoda</taxon>
        <taxon>Hexapoda</taxon>
        <taxon>Insecta</taxon>
        <taxon>Pterygota</taxon>
        <taxon>Neoptera</taxon>
        <taxon>Endopterygota</taxon>
        <taxon>Coleoptera</taxon>
        <taxon>Polyphaga</taxon>
        <taxon>Cucujiformia</taxon>
        <taxon>Chrysomeloidea</taxon>
        <taxon>Cerambycidae</taxon>
        <taxon>Cerambycinae</taxon>
        <taxon>Callichromatini</taxon>
        <taxon>Aromia</taxon>
    </lineage>
</organism>
<evidence type="ECO:0000313" key="2">
    <source>
        <dbReference type="EMBL" id="KAJ8948089.1"/>
    </source>
</evidence>
<dbReference type="AlphaFoldDB" id="A0AAV8YB79"/>
<evidence type="ECO:0000313" key="3">
    <source>
        <dbReference type="Proteomes" id="UP001162162"/>
    </source>
</evidence>
<feature type="compositionally biased region" description="Basic and acidic residues" evidence="1">
    <location>
        <begin position="792"/>
        <end position="807"/>
    </location>
</feature>
<dbReference type="InterPro" id="IPR016024">
    <property type="entry name" value="ARM-type_fold"/>
</dbReference>